<dbReference type="KEGG" id="ess:ATZ33_12230"/>
<reference evidence="4 6" key="1">
    <citation type="submission" date="2014-12" db="EMBL/GenBank/DDBJ databases">
        <title>Draft genome sequences of 29 type strains of Enterococci.</title>
        <authorList>
            <person name="Zhong Z."/>
            <person name="Sun Z."/>
            <person name="Liu W."/>
            <person name="Zhang W."/>
            <person name="Zhang H."/>
        </authorList>
    </citation>
    <scope>NUCLEOTIDE SEQUENCE [LARGE SCALE GENOMIC DNA]</scope>
    <source>
        <strain evidence="4 6">DSM 22801</strain>
    </source>
</reference>
<accession>A0A0S3KCT2</accession>
<keyword evidence="1" id="KW-1133">Transmembrane helix</keyword>
<keyword evidence="1" id="KW-0472">Membrane</keyword>
<feature type="transmembrane region" description="Helical" evidence="1">
    <location>
        <begin position="71"/>
        <end position="90"/>
    </location>
</feature>
<dbReference type="RefSeq" id="WP_071877919.1">
    <property type="nucleotide sequence ID" value="NZ_JXLC01000013.1"/>
</dbReference>
<sequence>MKNKLLIVIGMIILVSVGSPCFASEADSEIGILFTEKDSLPNEASIVEQPKKDRVENNRVLPKTGEDNRNMWSFIGSVVLYGIFLTRKNLKLKR</sequence>
<dbReference type="Proteomes" id="UP000065511">
    <property type="component" value="Chromosome"/>
</dbReference>
<keyword evidence="2" id="KW-0732">Signal</keyword>
<dbReference type="Proteomes" id="UP000183039">
    <property type="component" value="Unassembled WGS sequence"/>
</dbReference>
<protein>
    <recommendedName>
        <fullName evidence="7">Gram-positive cocci surface proteins LPxTG domain-containing protein</fullName>
    </recommendedName>
</protein>
<gene>
    <name evidence="3" type="ORF">ATZ33_12230</name>
    <name evidence="4" type="ORF">RV15_GL000594</name>
</gene>
<feature type="chain" id="PRO_5044546853" description="Gram-positive cocci surface proteins LPxTG domain-containing protein" evidence="2">
    <location>
        <begin position="24"/>
        <end position="94"/>
    </location>
</feature>
<dbReference type="NCBIfam" id="TIGR01167">
    <property type="entry name" value="LPXTG_anchor"/>
    <property type="match status" value="1"/>
</dbReference>
<organism evidence="4 6">
    <name type="scientific">Enterococcus silesiacus</name>
    <dbReference type="NCBI Taxonomy" id="332949"/>
    <lineage>
        <taxon>Bacteria</taxon>
        <taxon>Bacillati</taxon>
        <taxon>Bacillota</taxon>
        <taxon>Bacilli</taxon>
        <taxon>Lactobacillales</taxon>
        <taxon>Enterococcaceae</taxon>
        <taxon>Enterococcus</taxon>
    </lineage>
</organism>
<evidence type="ECO:0008006" key="7">
    <source>
        <dbReference type="Google" id="ProtNLM"/>
    </source>
</evidence>
<evidence type="ECO:0000313" key="4">
    <source>
        <dbReference type="EMBL" id="OJG91508.1"/>
    </source>
</evidence>
<name>A0A0S3KCT2_9ENTE</name>
<dbReference type="OrthoDB" id="9904374at2"/>
<proteinExistence type="predicted"/>
<dbReference type="EMBL" id="CP013614">
    <property type="protein sequence ID" value="ALS02122.1"/>
    <property type="molecule type" value="Genomic_DNA"/>
</dbReference>
<evidence type="ECO:0000256" key="2">
    <source>
        <dbReference type="SAM" id="SignalP"/>
    </source>
</evidence>
<evidence type="ECO:0000313" key="3">
    <source>
        <dbReference type="EMBL" id="ALS02122.1"/>
    </source>
</evidence>
<evidence type="ECO:0000256" key="1">
    <source>
        <dbReference type="SAM" id="Phobius"/>
    </source>
</evidence>
<reference evidence="3 5" key="2">
    <citation type="submission" date="2015-12" db="EMBL/GenBank/DDBJ databases">
        <authorList>
            <person name="Lauer A."/>
            <person name="Humrighouse B."/>
            <person name="Loparev V."/>
            <person name="Shewmaker P.L."/>
            <person name="Whitney A.M."/>
            <person name="McLaughlin R.W."/>
        </authorList>
    </citation>
    <scope>NUCLEOTIDE SEQUENCE [LARGE SCALE GENOMIC DNA]</scope>
    <source>
        <strain evidence="3 5">LMG 23085</strain>
    </source>
</reference>
<evidence type="ECO:0000313" key="6">
    <source>
        <dbReference type="Proteomes" id="UP000183039"/>
    </source>
</evidence>
<feature type="signal peptide" evidence="2">
    <location>
        <begin position="1"/>
        <end position="23"/>
    </location>
</feature>
<evidence type="ECO:0000313" key="5">
    <source>
        <dbReference type="Proteomes" id="UP000065511"/>
    </source>
</evidence>
<keyword evidence="1" id="KW-0812">Transmembrane</keyword>
<keyword evidence="5" id="KW-1185">Reference proteome</keyword>
<dbReference type="AlphaFoldDB" id="A0A0S3KCT2"/>
<dbReference type="EMBL" id="JXLC01000013">
    <property type="protein sequence ID" value="OJG91508.1"/>
    <property type="molecule type" value="Genomic_DNA"/>
</dbReference>